<comment type="catalytic activity">
    <reaction evidence="7">
        <text>[protein]-L-isoaspartate + S-adenosyl-L-methionine = [protein]-L-isoaspartate alpha-methyl ester + S-adenosyl-L-homocysteine</text>
        <dbReference type="Rhea" id="RHEA:12705"/>
        <dbReference type="Rhea" id="RHEA-COMP:12143"/>
        <dbReference type="Rhea" id="RHEA-COMP:12144"/>
        <dbReference type="ChEBI" id="CHEBI:57856"/>
        <dbReference type="ChEBI" id="CHEBI:59789"/>
        <dbReference type="ChEBI" id="CHEBI:90596"/>
        <dbReference type="ChEBI" id="CHEBI:90598"/>
        <dbReference type="EC" id="2.1.1.77"/>
    </reaction>
</comment>
<feature type="active site" evidence="7">
    <location>
        <position position="76"/>
    </location>
</feature>
<dbReference type="Proteomes" id="UP000760480">
    <property type="component" value="Unassembled WGS sequence"/>
</dbReference>
<evidence type="ECO:0000256" key="4">
    <source>
        <dbReference type="ARBA" id="ARBA00022603"/>
    </source>
</evidence>
<comment type="function">
    <text evidence="7">Catalyzes the methyl esterification of L-isoaspartyl residues in peptides and proteins that result from spontaneous decomposition of normal L-aspartyl and L-asparaginyl residues. It plays a role in the repair and/or degradation of damaged proteins.</text>
</comment>
<gene>
    <name evidence="7" type="primary">pcm</name>
    <name evidence="8" type="ORF">E4P82_17015</name>
</gene>
<evidence type="ECO:0000256" key="2">
    <source>
        <dbReference type="ARBA" id="ARBA00005369"/>
    </source>
</evidence>
<keyword evidence="9" id="KW-1185">Reference proteome</keyword>
<dbReference type="InterPro" id="IPR000682">
    <property type="entry name" value="PCMT"/>
</dbReference>
<dbReference type="EC" id="2.1.1.77" evidence="7"/>
<evidence type="ECO:0000256" key="7">
    <source>
        <dbReference type="HAMAP-Rule" id="MF_00090"/>
    </source>
</evidence>
<dbReference type="NCBIfam" id="NF001453">
    <property type="entry name" value="PRK00312.1"/>
    <property type="match status" value="1"/>
</dbReference>
<dbReference type="PROSITE" id="PS01279">
    <property type="entry name" value="PCMT"/>
    <property type="match status" value="1"/>
</dbReference>
<reference evidence="8 9" key="1">
    <citation type="submission" date="2019-03" db="EMBL/GenBank/DDBJ databases">
        <title>Metabolic reconstructions from genomes of highly enriched 'Candidatus Accumulibacter' and 'Candidatus Competibacter' bioreactor populations.</title>
        <authorList>
            <person name="Annavajhala M.K."/>
            <person name="Welles L."/>
            <person name="Abbas B."/>
            <person name="Sorokin D."/>
            <person name="Park H."/>
            <person name="Van Loosdrecht M."/>
            <person name="Chandran K."/>
        </authorList>
    </citation>
    <scope>NUCLEOTIDE SEQUENCE [LARGE SCALE GENOMIC DNA]</scope>
    <source>
        <strain evidence="8 9">SBR_G</strain>
    </source>
</reference>
<comment type="similarity">
    <text evidence="2 7">Belongs to the methyltransferase superfamily. L-isoaspartyl/D-aspartyl protein methyltransferase family.</text>
</comment>
<evidence type="ECO:0000313" key="9">
    <source>
        <dbReference type="Proteomes" id="UP000760480"/>
    </source>
</evidence>
<comment type="caution">
    <text evidence="8">The sequence shown here is derived from an EMBL/GenBank/DDBJ whole genome shotgun (WGS) entry which is preliminary data.</text>
</comment>
<keyword evidence="4 7" id="KW-0489">Methyltransferase</keyword>
<dbReference type="InterPro" id="IPR029063">
    <property type="entry name" value="SAM-dependent_MTases_sf"/>
</dbReference>
<evidence type="ECO:0000256" key="1">
    <source>
        <dbReference type="ARBA" id="ARBA00004496"/>
    </source>
</evidence>
<name>A0ABX1TRX3_9GAMM</name>
<evidence type="ECO:0000256" key="6">
    <source>
        <dbReference type="ARBA" id="ARBA00022691"/>
    </source>
</evidence>
<accession>A0ABX1TRX3</accession>
<keyword evidence="3 7" id="KW-0963">Cytoplasm</keyword>
<dbReference type="RefSeq" id="WP_169250011.1">
    <property type="nucleotide sequence ID" value="NZ_SPMZ01000061.1"/>
</dbReference>
<sequence length="228" mass="24895">MNDRPVEDYESEHRRLLEQVIAETRGTADLTGCAKLSEPVLRALAAVPRHRFVPPAQLAWAYADSPLPIGCGQTISQPFIVALMTELLALDARSVVLEVGTGSGYQTAMLASLARRVYSVERVPALAEAAERRLRELGIANVEIRIADGYWGWEEKAPFDAIIVTAAAAEVPPALVRQLKPGGRLAIPVGPQHRSQDLRVICKDESGVSHSRSVLPVVFVPLVRDYED</sequence>
<proteinExistence type="inferred from homology"/>
<dbReference type="SUPFAM" id="SSF53335">
    <property type="entry name" value="S-adenosyl-L-methionine-dependent methyltransferases"/>
    <property type="match status" value="1"/>
</dbReference>
<dbReference type="HAMAP" id="MF_00090">
    <property type="entry name" value="PIMT"/>
    <property type="match status" value="1"/>
</dbReference>
<protein>
    <recommendedName>
        <fullName evidence="7">Protein-L-isoaspartate O-methyltransferase</fullName>
        <ecNumber evidence="7">2.1.1.77</ecNumber>
    </recommendedName>
    <alternativeName>
        <fullName evidence="7">L-isoaspartyl protein carboxyl methyltransferase</fullName>
    </alternativeName>
    <alternativeName>
        <fullName evidence="7">Protein L-isoaspartyl methyltransferase</fullName>
    </alternativeName>
    <alternativeName>
        <fullName evidence="7">Protein-beta-aspartate methyltransferase</fullName>
        <shortName evidence="7">PIMT</shortName>
    </alternativeName>
</protein>
<dbReference type="GO" id="GO:0032259">
    <property type="term" value="P:methylation"/>
    <property type="evidence" value="ECO:0007669"/>
    <property type="project" value="UniProtKB-KW"/>
</dbReference>
<dbReference type="GO" id="GO:0004719">
    <property type="term" value="F:protein-L-isoaspartate (D-aspartate) O-methyltransferase activity"/>
    <property type="evidence" value="ECO:0007669"/>
    <property type="project" value="UniProtKB-EC"/>
</dbReference>
<keyword evidence="5 7" id="KW-0808">Transferase</keyword>
<comment type="subcellular location">
    <subcellularLocation>
        <location evidence="1 7">Cytoplasm</location>
    </subcellularLocation>
</comment>
<dbReference type="Gene3D" id="3.40.50.150">
    <property type="entry name" value="Vaccinia Virus protein VP39"/>
    <property type="match status" value="1"/>
</dbReference>
<dbReference type="NCBIfam" id="TIGR00080">
    <property type="entry name" value="pimt"/>
    <property type="match status" value="1"/>
</dbReference>
<keyword evidence="6 7" id="KW-0949">S-adenosyl-L-methionine</keyword>
<evidence type="ECO:0000256" key="3">
    <source>
        <dbReference type="ARBA" id="ARBA00022490"/>
    </source>
</evidence>
<evidence type="ECO:0000313" key="8">
    <source>
        <dbReference type="EMBL" id="NMQ20744.1"/>
    </source>
</evidence>
<dbReference type="PANTHER" id="PTHR11579:SF0">
    <property type="entry name" value="PROTEIN-L-ISOASPARTATE(D-ASPARTATE) O-METHYLTRANSFERASE"/>
    <property type="match status" value="1"/>
</dbReference>
<organism evidence="8 9">
    <name type="scientific">Candidatus Competibacter phosphatis</name>
    <dbReference type="NCBI Taxonomy" id="221280"/>
    <lineage>
        <taxon>Bacteria</taxon>
        <taxon>Pseudomonadati</taxon>
        <taxon>Pseudomonadota</taxon>
        <taxon>Gammaproteobacteria</taxon>
        <taxon>Candidatus Competibacteraceae</taxon>
        <taxon>Candidatus Competibacter</taxon>
    </lineage>
</organism>
<dbReference type="PANTHER" id="PTHR11579">
    <property type="entry name" value="PROTEIN-L-ISOASPARTATE O-METHYLTRANSFERASE"/>
    <property type="match status" value="1"/>
</dbReference>
<dbReference type="Pfam" id="PF01135">
    <property type="entry name" value="PCMT"/>
    <property type="match status" value="1"/>
</dbReference>
<dbReference type="EMBL" id="SPMZ01000061">
    <property type="protein sequence ID" value="NMQ20744.1"/>
    <property type="molecule type" value="Genomic_DNA"/>
</dbReference>
<evidence type="ECO:0000256" key="5">
    <source>
        <dbReference type="ARBA" id="ARBA00022679"/>
    </source>
</evidence>
<dbReference type="CDD" id="cd02440">
    <property type="entry name" value="AdoMet_MTases"/>
    <property type="match status" value="1"/>
</dbReference>